<name>A0A098SDX1_9BACT</name>
<dbReference type="PANTHER" id="PTHR11527">
    <property type="entry name" value="HEAT-SHOCK PROTEIN 20 FAMILY MEMBER"/>
    <property type="match status" value="1"/>
</dbReference>
<comment type="caution">
    <text evidence="4">The sequence shown here is derived from an EMBL/GenBank/DDBJ whole genome shotgun (WGS) entry which is preliminary data.</text>
</comment>
<dbReference type="Pfam" id="PF00011">
    <property type="entry name" value="HSP20"/>
    <property type="match status" value="1"/>
</dbReference>
<evidence type="ECO:0000313" key="4">
    <source>
        <dbReference type="EMBL" id="KGE89222.1"/>
    </source>
</evidence>
<dbReference type="SUPFAM" id="SSF49764">
    <property type="entry name" value="HSP20-like chaperones"/>
    <property type="match status" value="1"/>
</dbReference>
<dbReference type="RefSeq" id="WP_202965206.1">
    <property type="nucleotide sequence ID" value="NZ_CAKZLC010000398.1"/>
</dbReference>
<dbReference type="CDD" id="cd06464">
    <property type="entry name" value="ACD_sHsps-like"/>
    <property type="match status" value="1"/>
</dbReference>
<proteinExistence type="inferred from homology"/>
<dbReference type="Gene3D" id="2.60.40.790">
    <property type="match status" value="1"/>
</dbReference>
<organism evidence="4 5">
    <name type="scientific">Phaeodactylibacter xiamenensis</name>
    <dbReference type="NCBI Taxonomy" id="1524460"/>
    <lineage>
        <taxon>Bacteria</taxon>
        <taxon>Pseudomonadati</taxon>
        <taxon>Bacteroidota</taxon>
        <taxon>Saprospiria</taxon>
        <taxon>Saprospirales</taxon>
        <taxon>Haliscomenobacteraceae</taxon>
        <taxon>Phaeodactylibacter</taxon>
    </lineage>
</organism>
<keyword evidence="5" id="KW-1185">Reference proteome</keyword>
<evidence type="ECO:0000256" key="1">
    <source>
        <dbReference type="PROSITE-ProRule" id="PRU00285"/>
    </source>
</evidence>
<dbReference type="InterPro" id="IPR031107">
    <property type="entry name" value="Small_HSP"/>
</dbReference>
<evidence type="ECO:0000259" key="3">
    <source>
        <dbReference type="PROSITE" id="PS01031"/>
    </source>
</evidence>
<dbReference type="PROSITE" id="PS01031">
    <property type="entry name" value="SHSP"/>
    <property type="match status" value="1"/>
</dbReference>
<dbReference type="InterPro" id="IPR008978">
    <property type="entry name" value="HSP20-like_chaperone"/>
</dbReference>
<dbReference type="InterPro" id="IPR002068">
    <property type="entry name" value="A-crystallin/Hsp20_dom"/>
</dbReference>
<dbReference type="STRING" id="1524460.IX84_05590"/>
<comment type="similarity">
    <text evidence="1 2">Belongs to the small heat shock protein (HSP20) family.</text>
</comment>
<sequence length="143" mass="16467">MKNLVNYQPTGISKMFDNFFGNSITDFMGGDFAMTQPSVNVVETHDHFRIEVAAPGLERDDFDIQVENDHLLIKAEREHKDEVKEDNFVRREFNYTSFTRNFQLPKSVNGEGIGAKYENGVLTIELPKKEEVKGQPVKRIEIK</sequence>
<dbReference type="AlphaFoldDB" id="A0A098SDX1"/>
<evidence type="ECO:0000256" key="2">
    <source>
        <dbReference type="RuleBase" id="RU003616"/>
    </source>
</evidence>
<protein>
    <recommendedName>
        <fullName evidence="3">SHSP domain-containing protein</fullName>
    </recommendedName>
</protein>
<evidence type="ECO:0000313" key="5">
    <source>
        <dbReference type="Proteomes" id="UP000029736"/>
    </source>
</evidence>
<feature type="domain" description="SHSP" evidence="3">
    <location>
        <begin position="30"/>
        <end position="143"/>
    </location>
</feature>
<reference evidence="4 5" key="1">
    <citation type="journal article" date="2014" name="Int. J. Syst. Evol. Microbiol.">
        <title>Phaeodactylibacter xiamenensis gen. nov., sp. nov., a member of the family Saprospiraceae isolated from the marine alga Phaeodactylum tricornutum.</title>
        <authorList>
            <person name="Chen Z.Jr."/>
            <person name="Lei X."/>
            <person name="Lai Q."/>
            <person name="Li Y."/>
            <person name="Zhang B."/>
            <person name="Zhang J."/>
            <person name="Zhang H."/>
            <person name="Yang L."/>
            <person name="Zheng W."/>
            <person name="Tian Y."/>
            <person name="Yu Z."/>
            <person name="Xu H.Jr."/>
            <person name="Zheng T."/>
        </authorList>
    </citation>
    <scope>NUCLEOTIDE SEQUENCE [LARGE SCALE GENOMIC DNA]</scope>
    <source>
        <strain evidence="4 5">KD52</strain>
    </source>
</reference>
<dbReference type="Proteomes" id="UP000029736">
    <property type="component" value="Unassembled WGS sequence"/>
</dbReference>
<gene>
    <name evidence="4" type="ORF">IX84_05590</name>
</gene>
<accession>A0A098SDX1</accession>
<dbReference type="EMBL" id="JPOS01000012">
    <property type="protein sequence ID" value="KGE89222.1"/>
    <property type="molecule type" value="Genomic_DNA"/>
</dbReference>